<name>A0A4Y9ZGT3_9AGAM</name>
<dbReference type="OrthoDB" id="3265746at2759"/>
<evidence type="ECO:0000313" key="2">
    <source>
        <dbReference type="Proteomes" id="UP000298061"/>
    </source>
</evidence>
<gene>
    <name evidence="1" type="ORF">EWM64_g10047</name>
</gene>
<sequence length="236" mass="26194">MAQKRPSLSFIVPEFGPRLASVVLKRPSGLDEAIMPSKQALDHSAPPSAITAHFHTKFFTNPILIDTLFSFLALTDILSLSRTCRTTNAAAKSYLGRALNVNRRLARFFPDPHAFRLLQARTTASFAPGLGFDAAYRGTELVLHVHRPHVLEIGEFFLGVGYIFQRTGRHMAEFEQACARLSRPLPSAPMKRLDELSGPVYDTFMFTKSIVETGVVLTIRLDILRVTNLASRISGI</sequence>
<dbReference type="AlphaFoldDB" id="A0A4Y9ZGT3"/>
<proteinExistence type="predicted"/>
<dbReference type="Proteomes" id="UP000298061">
    <property type="component" value="Unassembled WGS sequence"/>
</dbReference>
<evidence type="ECO:0000313" key="1">
    <source>
        <dbReference type="EMBL" id="TFY73966.1"/>
    </source>
</evidence>
<comment type="caution">
    <text evidence="1">The sequence shown here is derived from an EMBL/GenBank/DDBJ whole genome shotgun (WGS) entry which is preliminary data.</text>
</comment>
<evidence type="ECO:0008006" key="3">
    <source>
        <dbReference type="Google" id="ProtNLM"/>
    </source>
</evidence>
<protein>
    <recommendedName>
        <fullName evidence="3">F-box domain-containing protein</fullName>
    </recommendedName>
</protein>
<accession>A0A4Y9ZGT3</accession>
<keyword evidence="2" id="KW-1185">Reference proteome</keyword>
<dbReference type="EMBL" id="SFCI01002397">
    <property type="protein sequence ID" value="TFY73966.1"/>
    <property type="molecule type" value="Genomic_DNA"/>
</dbReference>
<organism evidence="1 2">
    <name type="scientific">Hericium alpestre</name>
    <dbReference type="NCBI Taxonomy" id="135208"/>
    <lineage>
        <taxon>Eukaryota</taxon>
        <taxon>Fungi</taxon>
        <taxon>Dikarya</taxon>
        <taxon>Basidiomycota</taxon>
        <taxon>Agaricomycotina</taxon>
        <taxon>Agaricomycetes</taxon>
        <taxon>Russulales</taxon>
        <taxon>Hericiaceae</taxon>
        <taxon>Hericium</taxon>
    </lineage>
</organism>
<reference evidence="1 2" key="1">
    <citation type="submission" date="2019-02" db="EMBL/GenBank/DDBJ databases">
        <title>Genome sequencing of the rare red list fungi Hericium alpestre (H. flagellum).</title>
        <authorList>
            <person name="Buettner E."/>
            <person name="Kellner H."/>
        </authorList>
    </citation>
    <scope>NUCLEOTIDE SEQUENCE [LARGE SCALE GENOMIC DNA]</scope>
    <source>
        <strain evidence="1 2">DSM 108284</strain>
    </source>
</reference>